<organism evidence="1 2">
    <name type="scientific">Phenylobacterium deserti</name>
    <dbReference type="NCBI Taxonomy" id="1914756"/>
    <lineage>
        <taxon>Bacteria</taxon>
        <taxon>Pseudomonadati</taxon>
        <taxon>Pseudomonadota</taxon>
        <taxon>Alphaproteobacteria</taxon>
        <taxon>Caulobacterales</taxon>
        <taxon>Caulobacteraceae</taxon>
        <taxon>Phenylobacterium</taxon>
    </lineage>
</organism>
<evidence type="ECO:0000313" key="1">
    <source>
        <dbReference type="EMBL" id="RAK51593.1"/>
    </source>
</evidence>
<evidence type="ECO:0000313" key="2">
    <source>
        <dbReference type="Proteomes" id="UP000249725"/>
    </source>
</evidence>
<comment type="caution">
    <text evidence="1">The sequence shown here is derived from an EMBL/GenBank/DDBJ whole genome shotgun (WGS) entry which is preliminary data.</text>
</comment>
<dbReference type="SUPFAM" id="SSF64182">
    <property type="entry name" value="DHH phosphoesterases"/>
    <property type="match status" value="1"/>
</dbReference>
<name>A0A328AA49_9CAUL</name>
<dbReference type="Gene3D" id="3.90.1640.30">
    <property type="match status" value="1"/>
</dbReference>
<sequence>MRTAFSEALDGFDASRPILLVSHNDTDGLSALAILSKALERAGRPAEAQVLGRGESPWSADTAARLRAREPGGVMLLDLGLRDGPIGWNAPTLVIDHHVPRGSPTVAAITGWRMDPIPTTSLLAWWCAHELTEADDLLWLAALGLVGDMAEDAGFAEMAEARRRYGVTALRQASSLLNAGRRSASGDAGPALALLLKGAGPKDVTSGRFPETEALLAAKTEVAQALDRAKRIGPVVRGGVALIGFSSACQIHPLVAQQWRGRLKNEIVLAANFGFRPGWVHFAARTARDIDLIEFLARHAPAGADENYGSGHVKATGGALRPADWNAFVRGLGFGPEQEFPQ</sequence>
<dbReference type="OrthoDB" id="868021at2"/>
<accession>A0A328AA49</accession>
<dbReference type="PANTHER" id="PTHR30255:SF2">
    <property type="entry name" value="SINGLE-STRANDED-DNA-SPECIFIC EXONUCLEASE RECJ"/>
    <property type="match status" value="1"/>
</dbReference>
<keyword evidence="2" id="KW-1185">Reference proteome</keyword>
<dbReference type="PANTHER" id="PTHR30255">
    <property type="entry name" value="SINGLE-STRANDED-DNA-SPECIFIC EXONUCLEASE RECJ"/>
    <property type="match status" value="1"/>
</dbReference>
<dbReference type="AlphaFoldDB" id="A0A328AA49"/>
<reference evidence="2" key="1">
    <citation type="submission" date="2018-05" db="EMBL/GenBank/DDBJ databases">
        <authorList>
            <person name="Li X."/>
        </authorList>
    </citation>
    <scope>NUCLEOTIDE SEQUENCE [LARGE SCALE GENOMIC DNA]</scope>
    <source>
        <strain evidence="2">YIM 73061</strain>
    </source>
</reference>
<protein>
    <submittedName>
        <fullName evidence="1">Phosphoesterase</fullName>
    </submittedName>
</protein>
<dbReference type="EMBL" id="QFYR01000004">
    <property type="protein sequence ID" value="RAK51593.1"/>
    <property type="molecule type" value="Genomic_DNA"/>
</dbReference>
<dbReference type="InterPro" id="IPR051673">
    <property type="entry name" value="SSDNA_exonuclease_RecJ"/>
</dbReference>
<dbReference type="RefSeq" id="WP_111516127.1">
    <property type="nucleotide sequence ID" value="NZ_QFYR01000004.1"/>
</dbReference>
<gene>
    <name evidence="1" type="ORF">DJ018_16510</name>
</gene>
<proteinExistence type="predicted"/>
<dbReference type="Proteomes" id="UP000249725">
    <property type="component" value="Unassembled WGS sequence"/>
</dbReference>
<dbReference type="InterPro" id="IPR038763">
    <property type="entry name" value="DHH_sf"/>
</dbReference>